<organism evidence="4 5">
    <name type="scientific">Paenibacillus brevis</name>
    <dbReference type="NCBI Taxonomy" id="2841508"/>
    <lineage>
        <taxon>Bacteria</taxon>
        <taxon>Bacillati</taxon>
        <taxon>Bacillota</taxon>
        <taxon>Bacilli</taxon>
        <taxon>Bacillales</taxon>
        <taxon>Paenibacillaceae</taxon>
        <taxon>Paenibacillus</taxon>
    </lineage>
</organism>
<dbReference type="SUPFAM" id="SSF53335">
    <property type="entry name" value="S-adenosyl-L-methionine-dependent methyltransferases"/>
    <property type="match status" value="1"/>
</dbReference>
<comment type="caution">
    <text evidence="4">The sequence shown here is derived from an EMBL/GenBank/DDBJ whole genome shotgun (WGS) entry which is preliminary data.</text>
</comment>
<dbReference type="Gene3D" id="1.10.1660.10">
    <property type="match status" value="1"/>
</dbReference>
<feature type="coiled-coil region" evidence="2">
    <location>
        <begin position="83"/>
        <end position="117"/>
    </location>
</feature>
<name>A0ABS6FST3_9BACL</name>
<proteinExistence type="predicted"/>
<dbReference type="InterPro" id="IPR009061">
    <property type="entry name" value="DNA-bd_dom_put_sf"/>
</dbReference>
<dbReference type="PANTHER" id="PTHR30204">
    <property type="entry name" value="REDOX-CYCLING DRUG-SENSING TRANSCRIPTIONAL ACTIVATOR SOXR"/>
    <property type="match status" value="1"/>
</dbReference>
<dbReference type="Proteomes" id="UP000743001">
    <property type="component" value="Unassembled WGS sequence"/>
</dbReference>
<dbReference type="PROSITE" id="PS50937">
    <property type="entry name" value="HTH_MERR_2"/>
    <property type="match status" value="1"/>
</dbReference>
<accession>A0ABS6FST3</accession>
<gene>
    <name evidence="4" type="ORF">KQJ23_15815</name>
</gene>
<evidence type="ECO:0000259" key="3">
    <source>
        <dbReference type="PROSITE" id="PS50937"/>
    </source>
</evidence>
<evidence type="ECO:0000256" key="2">
    <source>
        <dbReference type="SAM" id="Coils"/>
    </source>
</evidence>
<keyword evidence="5" id="KW-1185">Reference proteome</keyword>
<dbReference type="PANTHER" id="PTHR30204:SF96">
    <property type="entry name" value="CHROMOSOME-ANCHORING PROTEIN RACA"/>
    <property type="match status" value="1"/>
</dbReference>
<evidence type="ECO:0000313" key="4">
    <source>
        <dbReference type="EMBL" id="MBU5673295.1"/>
    </source>
</evidence>
<dbReference type="InterPro" id="IPR029063">
    <property type="entry name" value="SAM-dependent_MTases_sf"/>
</dbReference>
<reference evidence="4 5" key="1">
    <citation type="submission" date="2021-06" db="EMBL/GenBank/DDBJ databases">
        <authorList>
            <person name="Sun Q."/>
            <person name="Li D."/>
        </authorList>
    </citation>
    <scope>NUCLEOTIDE SEQUENCE [LARGE SCALE GENOMIC DNA]</scope>
    <source>
        <strain evidence="4 5">MSJ-6</strain>
    </source>
</reference>
<feature type="domain" description="HTH merR-type" evidence="3">
    <location>
        <begin position="1"/>
        <end position="67"/>
    </location>
</feature>
<dbReference type="InterPro" id="IPR047057">
    <property type="entry name" value="MerR_fam"/>
</dbReference>
<dbReference type="EMBL" id="JAHLQJ010000013">
    <property type="protein sequence ID" value="MBU5673295.1"/>
    <property type="molecule type" value="Genomic_DNA"/>
</dbReference>
<dbReference type="InterPro" id="IPR000551">
    <property type="entry name" value="MerR-type_HTH_dom"/>
</dbReference>
<dbReference type="SUPFAM" id="SSF46955">
    <property type="entry name" value="Putative DNA-binding domain"/>
    <property type="match status" value="1"/>
</dbReference>
<dbReference type="Pfam" id="PF13411">
    <property type="entry name" value="MerR_1"/>
    <property type="match status" value="1"/>
</dbReference>
<evidence type="ECO:0000256" key="1">
    <source>
        <dbReference type="ARBA" id="ARBA00023125"/>
    </source>
</evidence>
<dbReference type="Gene3D" id="3.40.50.150">
    <property type="entry name" value="Vaccinia Virus protein VP39"/>
    <property type="match status" value="1"/>
</dbReference>
<keyword evidence="1" id="KW-0238">DNA-binding</keyword>
<keyword evidence="2" id="KW-0175">Coiled coil</keyword>
<evidence type="ECO:0000313" key="5">
    <source>
        <dbReference type="Proteomes" id="UP000743001"/>
    </source>
</evidence>
<protein>
    <submittedName>
        <fullName evidence="4">MerR family transcriptional regulator</fullName>
    </submittedName>
</protein>
<dbReference type="SMART" id="SM00422">
    <property type="entry name" value="HTH_MERR"/>
    <property type="match status" value="1"/>
</dbReference>
<sequence length="425" mass="48924">MRIGEFSKRNNITQDAIRHYIDLGLLVVEKQGSHYYFTEDNCCDLQKIMMLKELDFTLGEIQTILCFNRLEGERSNDFRRFLLSLLERNRARVNQKLQKFNEIENILKHKIQELSREEVEKPKVMGFPLASLPILCCPSCKNQLHIAGGTIENHMLLVADVFCECGYEAVVEDGIFIDRHAVKKRNMPSKQEFLESTSPHYINFMYNGTTTLMNYIHAHAGHSDYILELDHCVGRFLMQYIEQIPEGCTYILLSTDLDRLRELKQNLQLHYGEKRFIFLCSELKQIPLASGSVDIIVNHGMNTRYVLSEKKFLPAVASPLLKPKGLFAGAFWHLGVRSGSGIHSPMEARDYLCRNEIIRSMEELNFSSINMEDFGPVKDSSPYLALKDKDQYLTLYAGIKNSNSSYEAALINAAREIWPPRHRIS</sequence>